<dbReference type="EMBL" id="CP036402">
    <property type="protein sequence ID" value="QBI18804.1"/>
    <property type="molecule type" value="Genomic_DNA"/>
</dbReference>
<protein>
    <recommendedName>
        <fullName evidence="4">ABC transporter permease</fullName>
    </recommendedName>
</protein>
<dbReference type="Proteomes" id="UP000291469">
    <property type="component" value="Chromosome"/>
</dbReference>
<evidence type="ECO:0008006" key="4">
    <source>
        <dbReference type="Google" id="ProtNLM"/>
    </source>
</evidence>
<organism evidence="2 3">
    <name type="scientific">Egibacter rhizosphaerae</name>
    <dbReference type="NCBI Taxonomy" id="1670831"/>
    <lineage>
        <taxon>Bacteria</taxon>
        <taxon>Bacillati</taxon>
        <taxon>Actinomycetota</taxon>
        <taxon>Nitriliruptoria</taxon>
        <taxon>Egibacterales</taxon>
        <taxon>Egibacteraceae</taxon>
        <taxon>Egibacter</taxon>
    </lineage>
</organism>
<feature type="transmembrane region" description="Helical" evidence="1">
    <location>
        <begin position="75"/>
        <end position="96"/>
    </location>
</feature>
<feature type="transmembrane region" description="Helical" evidence="1">
    <location>
        <begin position="32"/>
        <end position="50"/>
    </location>
</feature>
<proteinExistence type="predicted"/>
<dbReference type="KEGG" id="erz:ER308_04070"/>
<keyword evidence="1" id="KW-1133">Transmembrane helix</keyword>
<accession>A0A411YC70</accession>
<keyword evidence="1" id="KW-0812">Transmembrane</keyword>
<keyword evidence="3" id="KW-1185">Reference proteome</keyword>
<evidence type="ECO:0000313" key="2">
    <source>
        <dbReference type="EMBL" id="QBI18804.1"/>
    </source>
</evidence>
<reference evidence="2 3" key="1">
    <citation type="submission" date="2019-01" db="EMBL/GenBank/DDBJ databases">
        <title>Egibacter rhizosphaerae EGI 80759T.</title>
        <authorList>
            <person name="Chen D.-D."/>
            <person name="Tian Y."/>
            <person name="Jiao J.-Y."/>
            <person name="Zhang X.-T."/>
            <person name="Zhang Y.-G."/>
            <person name="Zhang Y."/>
            <person name="Xiao M."/>
            <person name="Shu W.-S."/>
            <person name="Li W.-J."/>
        </authorList>
    </citation>
    <scope>NUCLEOTIDE SEQUENCE [LARGE SCALE GENOMIC DNA]</scope>
    <source>
        <strain evidence="2 3">EGI 80759</strain>
    </source>
</reference>
<evidence type="ECO:0000313" key="3">
    <source>
        <dbReference type="Proteomes" id="UP000291469"/>
    </source>
</evidence>
<gene>
    <name evidence="2" type="ORF">ER308_04070</name>
</gene>
<dbReference type="AlphaFoldDB" id="A0A411YC70"/>
<feature type="transmembrane region" description="Helical" evidence="1">
    <location>
        <begin position="6"/>
        <end position="25"/>
    </location>
</feature>
<dbReference type="OrthoDB" id="2014935at2"/>
<sequence length="104" mass="10800">MLGAGLALVPAMWLIVGVTVALYGLAPRLAPLGWAIFGYAALVTFMGDALDLPDGARALSPFHHVPELPGGDVDATALLVLTTIAAVLVLLGRATLRRRDVNVT</sequence>
<dbReference type="RefSeq" id="WP_131153801.1">
    <property type="nucleotide sequence ID" value="NZ_CP036402.1"/>
</dbReference>
<keyword evidence="1" id="KW-0472">Membrane</keyword>
<name>A0A411YC70_9ACTN</name>
<evidence type="ECO:0000256" key="1">
    <source>
        <dbReference type="SAM" id="Phobius"/>
    </source>
</evidence>